<comment type="caution">
    <text evidence="3">The sequence shown here is derived from an EMBL/GenBank/DDBJ whole genome shotgun (WGS) entry which is preliminary data.</text>
</comment>
<evidence type="ECO:0000313" key="4">
    <source>
        <dbReference type="EMBL" id="CAL4787033.1"/>
    </source>
</evidence>
<gene>
    <name evidence="3" type="ORF">C1SCF055_LOCUS25897</name>
</gene>
<dbReference type="GO" id="GO:0016579">
    <property type="term" value="P:protein deubiquitination"/>
    <property type="evidence" value="ECO:0007669"/>
    <property type="project" value="InterPro"/>
</dbReference>
<dbReference type="SUPFAM" id="SSF54001">
    <property type="entry name" value="Cysteine proteinases"/>
    <property type="match status" value="1"/>
</dbReference>
<feature type="region of interest" description="Disordered" evidence="1">
    <location>
        <begin position="29"/>
        <end position="57"/>
    </location>
</feature>
<accession>A0A9P1CYK4</accession>
<evidence type="ECO:0000313" key="5">
    <source>
        <dbReference type="Proteomes" id="UP001152797"/>
    </source>
</evidence>
<dbReference type="InterPro" id="IPR001394">
    <property type="entry name" value="Peptidase_C19_UCH"/>
</dbReference>
<dbReference type="GO" id="GO:0004843">
    <property type="term" value="F:cysteine-type deubiquitinase activity"/>
    <property type="evidence" value="ECO:0007669"/>
    <property type="project" value="InterPro"/>
</dbReference>
<evidence type="ECO:0000313" key="3">
    <source>
        <dbReference type="EMBL" id="CAI3999721.1"/>
    </source>
</evidence>
<sequence>MDTSLMSASDLLAQRQVLETFKGLAPLLGSVQLSPNPREPKRSKHQHEDPPLQVPQSQLAAQTPQLQHLTTLVQQLALLVLRHDRDLNQSRRADSFVLFFNRDPKGGLQGLLNATTSWQEQRKASTIPMMTLRQHLTQCLFQDLMVKVLKISEAKQEDQLYQASVQSQLIDAEGNWPFLEWDPKAKQLMTSTKTPISMTLMTQHVKELVEMFKNPDLVMSFRSLQTTPEAQICPWRLQLCPRADREWELLNRMSRSSVWTLLGTMLKPHALNQCGLADTIQKSLGHQPRKGKGKGKHKSPNQQTTQKNTSNWCYANSTIFSLLWSLMSLQCDSDSLGMRFAELIQFLPCHNLQSVALTDLSWFDQILQNWDAFAGDQRGRQQDASEFATAVMTWLQAPAVNMTWERRVEEIDAVTVHDHGEDGMIAALKQAPQCICVHLDRFFATEGNIQKSQCLIDMEAGCDVQVFIDQSLRREFVGYVLIAATAHLGDAHSGHFRAALKTRPAVQQSGQPMHWLITNDDSEAKPVWLVPDWFRSNTNLFWLLRSDCVQLHTYQALQMTVHEQHETSPTILPVTADDPLPEFACQADPIQMPPQDETTAAIMALLQATSMAERQR</sequence>
<dbReference type="Pfam" id="PF00443">
    <property type="entry name" value="UCH"/>
    <property type="match status" value="1"/>
</dbReference>
<proteinExistence type="predicted"/>
<dbReference type="InterPro" id="IPR038765">
    <property type="entry name" value="Papain-like_cys_pep_sf"/>
</dbReference>
<feature type="region of interest" description="Disordered" evidence="1">
    <location>
        <begin position="285"/>
        <end position="307"/>
    </location>
</feature>
<dbReference type="EMBL" id="CAMXCT030002669">
    <property type="protein sequence ID" value="CAL4787033.1"/>
    <property type="molecule type" value="Genomic_DNA"/>
</dbReference>
<dbReference type="AlphaFoldDB" id="A0A9P1CYK4"/>
<feature type="domain" description="Peptidase C19 ubiquitin carboxyl-terminal hydrolase" evidence="2">
    <location>
        <begin position="307"/>
        <end position="522"/>
    </location>
</feature>
<dbReference type="EMBL" id="CAMXCT020002669">
    <property type="protein sequence ID" value="CAL1153096.1"/>
    <property type="molecule type" value="Genomic_DNA"/>
</dbReference>
<reference evidence="4 5" key="2">
    <citation type="submission" date="2024-05" db="EMBL/GenBank/DDBJ databases">
        <authorList>
            <person name="Chen Y."/>
            <person name="Shah S."/>
            <person name="Dougan E. K."/>
            <person name="Thang M."/>
            <person name="Chan C."/>
        </authorList>
    </citation>
    <scope>NUCLEOTIDE SEQUENCE [LARGE SCALE GENOMIC DNA]</scope>
</reference>
<dbReference type="Gene3D" id="3.90.70.10">
    <property type="entry name" value="Cysteine proteinases"/>
    <property type="match status" value="1"/>
</dbReference>
<evidence type="ECO:0000256" key="1">
    <source>
        <dbReference type="SAM" id="MobiDB-lite"/>
    </source>
</evidence>
<reference evidence="3" key="1">
    <citation type="submission" date="2022-10" db="EMBL/GenBank/DDBJ databases">
        <authorList>
            <person name="Chen Y."/>
            <person name="Dougan E. K."/>
            <person name="Chan C."/>
            <person name="Rhodes N."/>
            <person name="Thang M."/>
        </authorList>
    </citation>
    <scope>NUCLEOTIDE SEQUENCE</scope>
</reference>
<dbReference type="CDD" id="cd02257">
    <property type="entry name" value="Peptidase_C19"/>
    <property type="match status" value="1"/>
</dbReference>
<feature type="compositionally biased region" description="Basic residues" evidence="1">
    <location>
        <begin position="287"/>
        <end position="299"/>
    </location>
</feature>
<evidence type="ECO:0000259" key="2">
    <source>
        <dbReference type="Pfam" id="PF00443"/>
    </source>
</evidence>
<keyword evidence="5" id="KW-1185">Reference proteome</keyword>
<protein>
    <submittedName>
        <fullName evidence="4">LINE-1 retrotransposable element ORF2 protein</fullName>
    </submittedName>
</protein>
<dbReference type="Proteomes" id="UP001152797">
    <property type="component" value="Unassembled WGS sequence"/>
</dbReference>
<organism evidence="3">
    <name type="scientific">Cladocopium goreaui</name>
    <dbReference type="NCBI Taxonomy" id="2562237"/>
    <lineage>
        <taxon>Eukaryota</taxon>
        <taxon>Sar</taxon>
        <taxon>Alveolata</taxon>
        <taxon>Dinophyceae</taxon>
        <taxon>Suessiales</taxon>
        <taxon>Symbiodiniaceae</taxon>
        <taxon>Cladocopium</taxon>
    </lineage>
</organism>
<dbReference type="OrthoDB" id="10688037at2759"/>
<name>A0A9P1CYK4_9DINO</name>
<dbReference type="EMBL" id="CAMXCT010002669">
    <property type="protein sequence ID" value="CAI3999721.1"/>
    <property type="molecule type" value="Genomic_DNA"/>
</dbReference>